<feature type="transmembrane region" description="Helical" evidence="1">
    <location>
        <begin position="222"/>
        <end position="241"/>
    </location>
</feature>
<dbReference type="Gene3D" id="1.10.10.10">
    <property type="entry name" value="Winged helix-like DNA-binding domain superfamily/Winged helix DNA-binding domain"/>
    <property type="match status" value="1"/>
</dbReference>
<proteinExistence type="predicted"/>
<sequence>MLFKMVSKSELYRKLIKSPPRVSILYYLAEHGPSRFLELKKGTGLSTGAIYHHLKSLEEFVVQDENKSYRLNEKGLRLVALLKQEGGAPNTQFASVNDALLETSPTLLKAISFVSFTWLFRMLASSVALSVAVLIAGFEFCVLINEKFSQSFLFLGNFADPVTNAFIALISLDAFSTLFSLMVSGAYEETRKKVELLFEPALLSSLCVGVALLHLTKALFSLGGYYSLLSIPVVVWCTLTLSSSISYFRGIEFIPSLFFPFSFTMFYEAFYSLSYLDFPSEHFNTIGFFALGVFSLFVARWIDRSIKKEVKGGIKKAIL</sequence>
<evidence type="ECO:0000259" key="2">
    <source>
        <dbReference type="Pfam" id="PF01022"/>
    </source>
</evidence>
<keyword evidence="1" id="KW-0812">Transmembrane</keyword>
<feature type="transmembrane region" description="Helical" evidence="1">
    <location>
        <begin position="283"/>
        <end position="302"/>
    </location>
</feature>
<dbReference type="CDD" id="cd00090">
    <property type="entry name" value="HTH_ARSR"/>
    <property type="match status" value="1"/>
</dbReference>
<reference evidence="3 4" key="1">
    <citation type="submission" date="2017-04" db="EMBL/GenBank/DDBJ databases">
        <title>Novel microbial lineages endemic to geothermal iron-oxide mats fill important gaps in the evolutionary history of Archaea.</title>
        <authorList>
            <person name="Jay Z.J."/>
            <person name="Beam J.P."/>
            <person name="Dlakic M."/>
            <person name="Rusch D.B."/>
            <person name="Kozubal M.A."/>
            <person name="Inskeep W.P."/>
        </authorList>
    </citation>
    <scope>NUCLEOTIDE SEQUENCE [LARGE SCALE GENOMIC DNA]</scope>
    <source>
        <strain evidence="3">OSP_D</strain>
    </source>
</reference>
<evidence type="ECO:0000313" key="3">
    <source>
        <dbReference type="EMBL" id="PSN83211.1"/>
    </source>
</evidence>
<dbReference type="EMBL" id="NEXC01000032">
    <property type="protein sequence ID" value="PSN83211.1"/>
    <property type="molecule type" value="Genomic_DNA"/>
</dbReference>
<feature type="domain" description="HTH arsR-type" evidence="2">
    <location>
        <begin position="19"/>
        <end position="59"/>
    </location>
</feature>
<keyword evidence="1" id="KW-0472">Membrane</keyword>
<dbReference type="InterPro" id="IPR036390">
    <property type="entry name" value="WH_DNA-bd_sf"/>
</dbReference>
<evidence type="ECO:0000313" key="4">
    <source>
        <dbReference type="Proteomes" id="UP000240880"/>
    </source>
</evidence>
<dbReference type="InterPro" id="IPR036388">
    <property type="entry name" value="WH-like_DNA-bd_sf"/>
</dbReference>
<feature type="transmembrane region" description="Helical" evidence="1">
    <location>
        <begin position="165"/>
        <end position="184"/>
    </location>
</feature>
<organism evidence="3 4">
    <name type="scientific">Candidatus Marsarchaeota G1 archaeon OSP_D</name>
    <dbReference type="NCBI Taxonomy" id="1978155"/>
    <lineage>
        <taxon>Archaea</taxon>
        <taxon>Candidatus Marsarchaeota</taxon>
        <taxon>Candidatus Marsarchaeota group 1</taxon>
    </lineage>
</organism>
<dbReference type="InterPro" id="IPR011991">
    <property type="entry name" value="ArsR-like_HTH"/>
</dbReference>
<keyword evidence="1" id="KW-1133">Transmembrane helix</keyword>
<dbReference type="AlphaFoldDB" id="A0A2R6A9V4"/>
<dbReference type="GO" id="GO:0003700">
    <property type="term" value="F:DNA-binding transcription factor activity"/>
    <property type="evidence" value="ECO:0007669"/>
    <property type="project" value="InterPro"/>
</dbReference>
<accession>A0A2R6A9V4</accession>
<feature type="transmembrane region" description="Helical" evidence="1">
    <location>
        <begin position="253"/>
        <end position="271"/>
    </location>
</feature>
<comment type="caution">
    <text evidence="3">The sequence shown here is derived from an EMBL/GenBank/DDBJ whole genome shotgun (WGS) entry which is preliminary data.</text>
</comment>
<dbReference type="SUPFAM" id="SSF46785">
    <property type="entry name" value="Winged helix' DNA-binding domain"/>
    <property type="match status" value="1"/>
</dbReference>
<name>A0A2R6A9V4_9ARCH</name>
<dbReference type="Proteomes" id="UP000240880">
    <property type="component" value="Unassembled WGS sequence"/>
</dbReference>
<evidence type="ECO:0000256" key="1">
    <source>
        <dbReference type="SAM" id="Phobius"/>
    </source>
</evidence>
<gene>
    <name evidence="3" type="ORF">B9Q01_05500</name>
</gene>
<feature type="transmembrane region" description="Helical" evidence="1">
    <location>
        <begin position="196"/>
        <end position="216"/>
    </location>
</feature>
<protein>
    <recommendedName>
        <fullName evidence="2">HTH arsR-type domain-containing protein</fullName>
    </recommendedName>
</protein>
<dbReference type="InterPro" id="IPR001845">
    <property type="entry name" value="HTH_ArsR_DNA-bd_dom"/>
</dbReference>
<dbReference type="Pfam" id="PF01022">
    <property type="entry name" value="HTH_5"/>
    <property type="match status" value="1"/>
</dbReference>
<feature type="transmembrane region" description="Helical" evidence="1">
    <location>
        <begin position="118"/>
        <end position="145"/>
    </location>
</feature>